<evidence type="ECO:0000313" key="3">
    <source>
        <dbReference type="Proteomes" id="UP000315003"/>
    </source>
</evidence>
<accession>A0A517SXU8</accession>
<reference evidence="2 3" key="1">
    <citation type="submission" date="2019-02" db="EMBL/GenBank/DDBJ databases">
        <title>Deep-cultivation of Planctomycetes and their phenomic and genomic characterization uncovers novel biology.</title>
        <authorList>
            <person name="Wiegand S."/>
            <person name="Jogler M."/>
            <person name="Boedeker C."/>
            <person name="Pinto D."/>
            <person name="Vollmers J."/>
            <person name="Rivas-Marin E."/>
            <person name="Kohn T."/>
            <person name="Peeters S.H."/>
            <person name="Heuer A."/>
            <person name="Rast P."/>
            <person name="Oberbeckmann S."/>
            <person name="Bunk B."/>
            <person name="Jeske O."/>
            <person name="Meyerdierks A."/>
            <person name="Storesund J.E."/>
            <person name="Kallscheuer N."/>
            <person name="Luecker S."/>
            <person name="Lage O.M."/>
            <person name="Pohl T."/>
            <person name="Merkel B.J."/>
            <person name="Hornburger P."/>
            <person name="Mueller R.-W."/>
            <person name="Bruemmer F."/>
            <person name="Labrenz M."/>
            <person name="Spormann A.M."/>
            <person name="Op den Camp H."/>
            <person name="Overmann J."/>
            <person name="Amann R."/>
            <person name="Jetten M.S.M."/>
            <person name="Mascher T."/>
            <person name="Medema M.H."/>
            <person name="Devos D.P."/>
            <person name="Kaster A.-K."/>
            <person name="Ovreas L."/>
            <person name="Rohde M."/>
            <person name="Galperin M.Y."/>
            <person name="Jogler C."/>
        </authorList>
    </citation>
    <scope>NUCLEOTIDE SEQUENCE [LARGE SCALE GENOMIC DNA]</scope>
    <source>
        <strain evidence="2 3">SV_7m_r</strain>
    </source>
</reference>
<organism evidence="2 3">
    <name type="scientific">Stieleria bergensis</name>
    <dbReference type="NCBI Taxonomy" id="2528025"/>
    <lineage>
        <taxon>Bacteria</taxon>
        <taxon>Pseudomonadati</taxon>
        <taxon>Planctomycetota</taxon>
        <taxon>Planctomycetia</taxon>
        <taxon>Pirellulales</taxon>
        <taxon>Pirellulaceae</taxon>
        <taxon>Stieleria</taxon>
    </lineage>
</organism>
<keyword evidence="3" id="KW-1185">Reference proteome</keyword>
<protein>
    <submittedName>
        <fullName evidence="2">Uncharacterized protein</fullName>
    </submittedName>
</protein>
<feature type="compositionally biased region" description="Polar residues" evidence="1">
    <location>
        <begin position="187"/>
        <end position="199"/>
    </location>
</feature>
<gene>
    <name evidence="2" type="ORF">SV7mr_35040</name>
</gene>
<proteinExistence type="predicted"/>
<feature type="region of interest" description="Disordered" evidence="1">
    <location>
        <begin position="168"/>
        <end position="224"/>
    </location>
</feature>
<dbReference type="AlphaFoldDB" id="A0A517SXU8"/>
<dbReference type="EMBL" id="CP036272">
    <property type="protein sequence ID" value="QDT60974.1"/>
    <property type="molecule type" value="Genomic_DNA"/>
</dbReference>
<evidence type="ECO:0000256" key="1">
    <source>
        <dbReference type="SAM" id="MobiDB-lite"/>
    </source>
</evidence>
<name>A0A517SXU8_9BACT</name>
<sequence>MWGACPQGALRDPGLWGRTPSAFGNLDAIVKAIALALAGYRSAFLCHTLSAVLAHLARCRKTRRAVVSHVIIERQANLLAVQPVLDPDDQGRSTLLTVGSAFGEHAKSIMDELHDERKRDLTRIATPPRSFKDLVETLLICDVPPANKESICKRSRCLNLIGKVVHDPIPVRGNPNRAKKPRKKQGQSESQHVQSSGASTAPYVGAFRSKRGMGQNNHRGVLSR</sequence>
<dbReference type="Proteomes" id="UP000315003">
    <property type="component" value="Chromosome"/>
</dbReference>
<evidence type="ECO:0000313" key="2">
    <source>
        <dbReference type="EMBL" id="QDT60974.1"/>
    </source>
</evidence>